<dbReference type="RefSeq" id="XP_001883581.1">
    <property type="nucleotide sequence ID" value="XM_001883546.1"/>
</dbReference>
<evidence type="ECO:0000313" key="2">
    <source>
        <dbReference type="Proteomes" id="UP000001194"/>
    </source>
</evidence>
<keyword evidence="2" id="KW-1185">Reference proteome</keyword>
<dbReference type="GeneID" id="6079073"/>
<dbReference type="Proteomes" id="UP000001194">
    <property type="component" value="Unassembled WGS sequence"/>
</dbReference>
<name>B0DHW5_LACBS</name>
<reference evidence="1 2" key="1">
    <citation type="journal article" date="2008" name="Nature">
        <title>The genome of Laccaria bicolor provides insights into mycorrhizal symbiosis.</title>
        <authorList>
            <person name="Martin F."/>
            <person name="Aerts A."/>
            <person name="Ahren D."/>
            <person name="Brun A."/>
            <person name="Danchin E.G.J."/>
            <person name="Duchaussoy F."/>
            <person name="Gibon J."/>
            <person name="Kohler A."/>
            <person name="Lindquist E."/>
            <person name="Pereda V."/>
            <person name="Salamov A."/>
            <person name="Shapiro H.J."/>
            <person name="Wuyts J."/>
            <person name="Blaudez D."/>
            <person name="Buee M."/>
            <person name="Brokstein P."/>
            <person name="Canbaeck B."/>
            <person name="Cohen D."/>
            <person name="Courty P.E."/>
            <person name="Coutinho P.M."/>
            <person name="Delaruelle C."/>
            <person name="Detter J.C."/>
            <person name="Deveau A."/>
            <person name="DiFazio S."/>
            <person name="Duplessis S."/>
            <person name="Fraissinet-Tachet L."/>
            <person name="Lucic E."/>
            <person name="Frey-Klett P."/>
            <person name="Fourrey C."/>
            <person name="Feussner I."/>
            <person name="Gay G."/>
            <person name="Grimwood J."/>
            <person name="Hoegger P.J."/>
            <person name="Jain P."/>
            <person name="Kilaru S."/>
            <person name="Labbe J."/>
            <person name="Lin Y.C."/>
            <person name="Legue V."/>
            <person name="Le Tacon F."/>
            <person name="Marmeisse R."/>
            <person name="Melayah D."/>
            <person name="Montanini B."/>
            <person name="Muratet M."/>
            <person name="Nehls U."/>
            <person name="Niculita-Hirzel H."/>
            <person name="Oudot-Le Secq M.P."/>
            <person name="Peter M."/>
            <person name="Quesneville H."/>
            <person name="Rajashekar B."/>
            <person name="Reich M."/>
            <person name="Rouhier N."/>
            <person name="Schmutz J."/>
            <person name="Yin T."/>
            <person name="Chalot M."/>
            <person name="Henrissat B."/>
            <person name="Kuees U."/>
            <person name="Lucas S."/>
            <person name="Van de Peer Y."/>
            <person name="Podila G.K."/>
            <person name="Polle A."/>
            <person name="Pukkila P.J."/>
            <person name="Richardson P.M."/>
            <person name="Rouze P."/>
            <person name="Sanders I.R."/>
            <person name="Stajich J.E."/>
            <person name="Tunlid A."/>
            <person name="Tuskan G."/>
            <person name="Grigoriev I.V."/>
        </authorList>
    </citation>
    <scope>NUCLEOTIDE SEQUENCE [LARGE SCALE GENOMIC DNA]</scope>
    <source>
        <strain evidence="2">S238N-H82 / ATCC MYA-4686</strain>
    </source>
</reference>
<dbReference type="HOGENOM" id="CLU_983766_0_0_1"/>
<dbReference type="AlphaFoldDB" id="B0DHW5"/>
<sequence length="283" mass="32408">MLRNNISTQLSSLTDWSVQHIQDIFESISDEAALRAVENTFSDDLIATVNGARINKRGIKQLVLALRQSASRCGLNVYWQHAVEASRDPTTNRDGSFGGVYIIRGIQKVLPGNTYPTEFERHKTVTATIESQSPDSAIDSRKIVNLVFVALDVRVDRRKLSLLRQTRHLEDIFNKQMASRFDPYQRRKNPIRDLYTGQRRLTPDENDSTPSEFEVVNHDGQNPPTKFEVWVTALWKDFVTNSPTVGWVATHLVLHCPNTRSEVHKVLDWLLDEQTVPEIRKME</sequence>
<dbReference type="EMBL" id="DS547111">
    <property type="protein sequence ID" value="EDR05905.1"/>
    <property type="molecule type" value="Genomic_DNA"/>
</dbReference>
<protein>
    <submittedName>
        <fullName evidence="1">Predicted protein</fullName>
    </submittedName>
</protein>
<accession>B0DHW5</accession>
<dbReference type="InParanoid" id="B0DHW5"/>
<gene>
    <name evidence="1" type="ORF">LACBIDRAFT_329401</name>
</gene>
<proteinExistence type="predicted"/>
<organism evidence="2">
    <name type="scientific">Laccaria bicolor (strain S238N-H82 / ATCC MYA-4686)</name>
    <name type="common">Bicoloured deceiver</name>
    <name type="synonym">Laccaria laccata var. bicolor</name>
    <dbReference type="NCBI Taxonomy" id="486041"/>
    <lineage>
        <taxon>Eukaryota</taxon>
        <taxon>Fungi</taxon>
        <taxon>Dikarya</taxon>
        <taxon>Basidiomycota</taxon>
        <taxon>Agaricomycotina</taxon>
        <taxon>Agaricomycetes</taxon>
        <taxon>Agaricomycetidae</taxon>
        <taxon>Agaricales</taxon>
        <taxon>Agaricineae</taxon>
        <taxon>Hydnangiaceae</taxon>
        <taxon>Laccaria</taxon>
    </lineage>
</organism>
<dbReference type="OrthoDB" id="2845803at2759"/>
<dbReference type="KEGG" id="lbc:LACBIDRAFT_329401"/>
<evidence type="ECO:0000313" key="1">
    <source>
        <dbReference type="EMBL" id="EDR05905.1"/>
    </source>
</evidence>